<keyword evidence="3" id="KW-1185">Reference proteome</keyword>
<organism evidence="2 3">
    <name type="scientific">Fomitopsis schrenkii</name>
    <name type="common">Brown rot fungus</name>
    <dbReference type="NCBI Taxonomy" id="2126942"/>
    <lineage>
        <taxon>Eukaryota</taxon>
        <taxon>Fungi</taxon>
        <taxon>Dikarya</taxon>
        <taxon>Basidiomycota</taxon>
        <taxon>Agaricomycotina</taxon>
        <taxon>Agaricomycetes</taxon>
        <taxon>Polyporales</taxon>
        <taxon>Fomitopsis</taxon>
    </lineage>
</organism>
<keyword evidence="1" id="KW-1133">Transmembrane helix</keyword>
<evidence type="ECO:0000313" key="3">
    <source>
        <dbReference type="Proteomes" id="UP000015241"/>
    </source>
</evidence>
<reference evidence="2 3" key="1">
    <citation type="journal article" date="2012" name="Science">
        <title>The Paleozoic origin of enzymatic lignin decomposition reconstructed from 31 fungal genomes.</title>
        <authorList>
            <person name="Floudas D."/>
            <person name="Binder M."/>
            <person name="Riley R."/>
            <person name="Barry K."/>
            <person name="Blanchette R.A."/>
            <person name="Henrissat B."/>
            <person name="Martinez A.T."/>
            <person name="Otillar R."/>
            <person name="Spatafora J.W."/>
            <person name="Yadav J.S."/>
            <person name="Aerts A."/>
            <person name="Benoit I."/>
            <person name="Boyd A."/>
            <person name="Carlson A."/>
            <person name="Copeland A."/>
            <person name="Coutinho P.M."/>
            <person name="de Vries R.P."/>
            <person name="Ferreira P."/>
            <person name="Findley K."/>
            <person name="Foster B."/>
            <person name="Gaskell J."/>
            <person name="Glotzer D."/>
            <person name="Gorecki P."/>
            <person name="Heitman J."/>
            <person name="Hesse C."/>
            <person name="Hori C."/>
            <person name="Igarashi K."/>
            <person name="Jurgens J.A."/>
            <person name="Kallen N."/>
            <person name="Kersten P."/>
            <person name="Kohler A."/>
            <person name="Kuees U."/>
            <person name="Kumar T.K.A."/>
            <person name="Kuo A."/>
            <person name="LaButti K."/>
            <person name="Larrondo L.F."/>
            <person name="Lindquist E."/>
            <person name="Ling A."/>
            <person name="Lombard V."/>
            <person name="Lucas S."/>
            <person name="Lundell T."/>
            <person name="Martin R."/>
            <person name="McLaughlin D.J."/>
            <person name="Morgenstern I."/>
            <person name="Morin E."/>
            <person name="Murat C."/>
            <person name="Nagy L.G."/>
            <person name="Nolan M."/>
            <person name="Ohm R.A."/>
            <person name="Patyshakuliyeva A."/>
            <person name="Rokas A."/>
            <person name="Ruiz-Duenas F.J."/>
            <person name="Sabat G."/>
            <person name="Salamov A."/>
            <person name="Samejima M."/>
            <person name="Schmutz J."/>
            <person name="Slot J.C."/>
            <person name="St John F."/>
            <person name="Stenlid J."/>
            <person name="Sun H."/>
            <person name="Sun S."/>
            <person name="Syed K."/>
            <person name="Tsang A."/>
            <person name="Wiebenga A."/>
            <person name="Young D."/>
            <person name="Pisabarro A."/>
            <person name="Eastwood D.C."/>
            <person name="Martin F."/>
            <person name="Cullen D."/>
            <person name="Grigoriev I.V."/>
            <person name="Hibbett D.S."/>
        </authorList>
    </citation>
    <scope>NUCLEOTIDE SEQUENCE</scope>
    <source>
        <strain evidence="3">FP-58527</strain>
    </source>
</reference>
<dbReference type="AlphaFoldDB" id="S8E9A8"/>
<dbReference type="EMBL" id="KE504143">
    <property type="protein sequence ID" value="EPT01188.1"/>
    <property type="molecule type" value="Genomic_DNA"/>
</dbReference>
<dbReference type="STRING" id="743788.S8E9A8"/>
<feature type="transmembrane region" description="Helical" evidence="1">
    <location>
        <begin position="51"/>
        <end position="73"/>
    </location>
</feature>
<evidence type="ECO:0000313" key="2">
    <source>
        <dbReference type="EMBL" id="EPT01188.1"/>
    </source>
</evidence>
<feature type="transmembrane region" description="Helical" evidence="1">
    <location>
        <begin position="12"/>
        <end position="30"/>
    </location>
</feature>
<evidence type="ECO:0000256" key="1">
    <source>
        <dbReference type="SAM" id="Phobius"/>
    </source>
</evidence>
<accession>S8E9A8</accession>
<dbReference type="HOGENOM" id="CLU_2171098_0_0_1"/>
<keyword evidence="1" id="KW-0472">Membrane</keyword>
<proteinExistence type="predicted"/>
<dbReference type="InParanoid" id="S8E9A8"/>
<dbReference type="Proteomes" id="UP000015241">
    <property type="component" value="Unassembled WGS sequence"/>
</dbReference>
<keyword evidence="1" id="KW-0812">Transmembrane</keyword>
<name>S8E9A8_FOMSC</name>
<protein>
    <submittedName>
        <fullName evidence="2">Uncharacterized protein</fullName>
    </submittedName>
</protein>
<gene>
    <name evidence="2" type="ORF">FOMPIDRAFT_84852</name>
</gene>
<sequence length="110" mass="12074">MHYNDPSALQNTPWSVSLLPTLNSSVMLCVRLVFLKRVHKYYRDKIQNPSALAAVTVVVVLLSFADLGFAAAVTGELFRFTNADLTDTHTLRASDILPPFASQLHAQSAS</sequence>